<dbReference type="Proteomes" id="UP001597040">
    <property type="component" value="Unassembled WGS sequence"/>
</dbReference>
<reference evidence="2" key="1">
    <citation type="journal article" date="2019" name="Int. J. Syst. Evol. Microbiol.">
        <title>The Global Catalogue of Microorganisms (GCM) 10K type strain sequencing project: providing services to taxonomists for standard genome sequencing and annotation.</title>
        <authorList>
            <consortium name="The Broad Institute Genomics Platform"/>
            <consortium name="The Broad Institute Genome Sequencing Center for Infectious Disease"/>
            <person name="Wu L."/>
            <person name="Ma J."/>
        </authorList>
    </citation>
    <scope>NUCLEOTIDE SEQUENCE [LARGE SCALE GENOMIC DNA]</scope>
    <source>
        <strain evidence="2">CCUG 56754</strain>
    </source>
</reference>
<gene>
    <name evidence="1" type="ORF">ACFQ3N_00725</name>
</gene>
<name>A0ABW3LEY2_9BACI</name>
<dbReference type="EMBL" id="JBHTKJ010000001">
    <property type="protein sequence ID" value="MFD1036951.1"/>
    <property type="molecule type" value="Genomic_DNA"/>
</dbReference>
<keyword evidence="2" id="KW-1185">Reference proteome</keyword>
<evidence type="ECO:0000313" key="2">
    <source>
        <dbReference type="Proteomes" id="UP001597040"/>
    </source>
</evidence>
<dbReference type="InterPro" id="IPR025062">
    <property type="entry name" value="DUF4003"/>
</dbReference>
<dbReference type="Pfam" id="PF13170">
    <property type="entry name" value="DUF4003"/>
    <property type="match status" value="1"/>
</dbReference>
<accession>A0ABW3LEY2</accession>
<comment type="caution">
    <text evidence="1">The sequence shown here is derived from an EMBL/GenBank/DDBJ whole genome shotgun (WGS) entry which is preliminary data.</text>
</comment>
<organism evidence="1 2">
    <name type="scientific">Virgibacillus byunsanensis</name>
    <dbReference type="NCBI Taxonomy" id="570945"/>
    <lineage>
        <taxon>Bacteria</taxon>
        <taxon>Bacillati</taxon>
        <taxon>Bacillota</taxon>
        <taxon>Bacilli</taxon>
        <taxon>Bacillales</taxon>
        <taxon>Bacillaceae</taxon>
        <taxon>Virgibacillus</taxon>
    </lineage>
</organism>
<protein>
    <submittedName>
        <fullName evidence="1">DUF4003 family protein</fullName>
    </submittedName>
</protein>
<sequence length="30" mass="3789">MEHMEELYNKLVKNRFRKGNDLQFMSHFVF</sequence>
<dbReference type="RefSeq" id="WP_390358744.1">
    <property type="nucleotide sequence ID" value="NZ_JBHTKJ010000001.1"/>
</dbReference>
<evidence type="ECO:0000313" key="1">
    <source>
        <dbReference type="EMBL" id="MFD1036951.1"/>
    </source>
</evidence>
<proteinExistence type="predicted"/>